<dbReference type="EMBL" id="SRLO01011916">
    <property type="protein sequence ID" value="TNN25679.1"/>
    <property type="molecule type" value="Genomic_DNA"/>
</dbReference>
<keyword evidence="3" id="KW-1185">Reference proteome</keyword>
<evidence type="ECO:0000256" key="1">
    <source>
        <dbReference type="SAM" id="MobiDB-lite"/>
    </source>
</evidence>
<proteinExistence type="predicted"/>
<evidence type="ECO:0000313" key="2">
    <source>
        <dbReference type="EMBL" id="TNN25679.1"/>
    </source>
</evidence>
<feature type="region of interest" description="Disordered" evidence="1">
    <location>
        <begin position="1"/>
        <end position="43"/>
    </location>
</feature>
<sequence>MGASRSGRGSRDRTGSLVPPGRPRKHRREASERAAARSASSERLRRRPLIDGLCFVFECSEQSKNTKTREDELNIGGRLACFHFSNN</sequence>
<feature type="compositionally biased region" description="Basic and acidic residues" evidence="1">
    <location>
        <begin position="29"/>
        <end position="43"/>
    </location>
</feature>
<comment type="caution">
    <text evidence="2">The sequence shown here is derived from an EMBL/GenBank/DDBJ whole genome shotgun (WGS) entry which is preliminary data.</text>
</comment>
<evidence type="ECO:0000313" key="3">
    <source>
        <dbReference type="Proteomes" id="UP000314294"/>
    </source>
</evidence>
<protein>
    <submittedName>
        <fullName evidence="2">Uncharacterized protein</fullName>
    </submittedName>
</protein>
<gene>
    <name evidence="2" type="ORF">EYF80_064190</name>
</gene>
<dbReference type="AlphaFoldDB" id="A0A4Z2EA43"/>
<accession>A0A4Z2EA43</accession>
<dbReference type="Proteomes" id="UP000314294">
    <property type="component" value="Unassembled WGS sequence"/>
</dbReference>
<organism evidence="2 3">
    <name type="scientific">Liparis tanakae</name>
    <name type="common">Tanaka's snailfish</name>
    <dbReference type="NCBI Taxonomy" id="230148"/>
    <lineage>
        <taxon>Eukaryota</taxon>
        <taxon>Metazoa</taxon>
        <taxon>Chordata</taxon>
        <taxon>Craniata</taxon>
        <taxon>Vertebrata</taxon>
        <taxon>Euteleostomi</taxon>
        <taxon>Actinopterygii</taxon>
        <taxon>Neopterygii</taxon>
        <taxon>Teleostei</taxon>
        <taxon>Neoteleostei</taxon>
        <taxon>Acanthomorphata</taxon>
        <taxon>Eupercaria</taxon>
        <taxon>Perciformes</taxon>
        <taxon>Cottioidei</taxon>
        <taxon>Cottales</taxon>
        <taxon>Liparidae</taxon>
        <taxon>Liparis</taxon>
    </lineage>
</organism>
<reference evidence="2 3" key="1">
    <citation type="submission" date="2019-03" db="EMBL/GenBank/DDBJ databases">
        <title>First draft genome of Liparis tanakae, snailfish: a comprehensive survey of snailfish specific genes.</title>
        <authorList>
            <person name="Kim W."/>
            <person name="Song I."/>
            <person name="Jeong J.-H."/>
            <person name="Kim D."/>
            <person name="Kim S."/>
            <person name="Ryu S."/>
            <person name="Song J.Y."/>
            <person name="Lee S.K."/>
        </authorList>
    </citation>
    <scope>NUCLEOTIDE SEQUENCE [LARGE SCALE GENOMIC DNA]</scope>
    <source>
        <tissue evidence="2">Muscle</tissue>
    </source>
</reference>
<name>A0A4Z2EA43_9TELE</name>